<evidence type="ECO:0000313" key="3">
    <source>
        <dbReference type="Proteomes" id="UP000053201"/>
    </source>
</evidence>
<gene>
    <name evidence="2" type="ORF">SPPG_00470</name>
</gene>
<dbReference type="EMBL" id="KQ257450">
    <property type="protein sequence ID" value="KND04767.1"/>
    <property type="molecule type" value="Genomic_DNA"/>
</dbReference>
<dbReference type="GeneID" id="27684193"/>
<dbReference type="Proteomes" id="UP000053201">
    <property type="component" value="Unassembled WGS sequence"/>
</dbReference>
<dbReference type="VEuPathDB" id="FungiDB:SPPG_00470"/>
<organism evidence="2 3">
    <name type="scientific">Spizellomyces punctatus (strain DAOM BR117)</name>
    <dbReference type="NCBI Taxonomy" id="645134"/>
    <lineage>
        <taxon>Eukaryota</taxon>
        <taxon>Fungi</taxon>
        <taxon>Fungi incertae sedis</taxon>
        <taxon>Chytridiomycota</taxon>
        <taxon>Chytridiomycota incertae sedis</taxon>
        <taxon>Chytridiomycetes</taxon>
        <taxon>Spizellomycetales</taxon>
        <taxon>Spizellomycetaceae</taxon>
        <taxon>Spizellomyces</taxon>
    </lineage>
</organism>
<name>A0A0L0HUK0_SPIPD</name>
<protein>
    <submittedName>
        <fullName evidence="2">Uncharacterized protein</fullName>
    </submittedName>
</protein>
<dbReference type="InParanoid" id="A0A0L0HUK0"/>
<reference evidence="2 3" key="1">
    <citation type="submission" date="2009-08" db="EMBL/GenBank/DDBJ databases">
        <title>The Genome Sequence of Spizellomyces punctatus strain DAOM BR117.</title>
        <authorList>
            <consortium name="The Broad Institute Genome Sequencing Platform"/>
            <person name="Russ C."/>
            <person name="Cuomo C."/>
            <person name="Shea T."/>
            <person name="Young S.K."/>
            <person name="Zeng Q."/>
            <person name="Koehrsen M."/>
            <person name="Haas B."/>
            <person name="Borodovsky M."/>
            <person name="Guigo R."/>
            <person name="Alvarado L."/>
            <person name="Berlin A."/>
            <person name="Bochicchio J."/>
            <person name="Borenstein D."/>
            <person name="Chapman S."/>
            <person name="Chen Z."/>
            <person name="Engels R."/>
            <person name="Freedman E."/>
            <person name="Gellesch M."/>
            <person name="Goldberg J."/>
            <person name="Griggs A."/>
            <person name="Gujja S."/>
            <person name="Heiman D."/>
            <person name="Hepburn T."/>
            <person name="Howarth C."/>
            <person name="Jen D."/>
            <person name="Larson L."/>
            <person name="Lewis B."/>
            <person name="Mehta T."/>
            <person name="Park D."/>
            <person name="Pearson M."/>
            <person name="Roberts A."/>
            <person name="Saif S."/>
            <person name="Shenoy N."/>
            <person name="Sisk P."/>
            <person name="Stolte C."/>
            <person name="Sykes S."/>
            <person name="Thomson T."/>
            <person name="Walk T."/>
            <person name="White J."/>
            <person name="Yandava C."/>
            <person name="Burger G."/>
            <person name="Gray M.W."/>
            <person name="Holland P.W.H."/>
            <person name="King N."/>
            <person name="Lang F.B.F."/>
            <person name="Roger A.J."/>
            <person name="Ruiz-Trillo I."/>
            <person name="Lander E."/>
            <person name="Nusbaum C."/>
        </authorList>
    </citation>
    <scope>NUCLEOTIDE SEQUENCE [LARGE SCALE GENOMIC DNA]</scope>
    <source>
        <strain evidence="2 3">DAOM BR117</strain>
    </source>
</reference>
<feature type="region of interest" description="Disordered" evidence="1">
    <location>
        <begin position="352"/>
        <end position="390"/>
    </location>
</feature>
<dbReference type="AlphaFoldDB" id="A0A0L0HUK0"/>
<evidence type="ECO:0000313" key="2">
    <source>
        <dbReference type="EMBL" id="KND04767.1"/>
    </source>
</evidence>
<keyword evidence="3" id="KW-1185">Reference proteome</keyword>
<dbReference type="RefSeq" id="XP_016612806.1">
    <property type="nucleotide sequence ID" value="XM_016748795.1"/>
</dbReference>
<accession>A0A0L0HUK0</accession>
<evidence type="ECO:0000256" key="1">
    <source>
        <dbReference type="SAM" id="MobiDB-lite"/>
    </source>
</evidence>
<proteinExistence type="predicted"/>
<sequence>MGLGLFPSSSTCASSQRRLFLREHAAIQASSSLLLARQILPPRSFSVAVPLLRSNGSRKQSELPELPPGFTWPVPPGSEDLPPPSNQSYWKKVLKPNFEHIYKDNYLDVSVNFPGTQTWPSMKYYNHMNSYIKNLEMPITNQNAITGYWKRFLKLYKEIDRIHLTLRRPNNERCYPDMMWQDSPLDLTVGEFKPKGHQPIEGQTQCFLYAQYGVWDKIARNLWASYCWDLAGNRTLTATQIDKISKQAMEQVFADLKGRVVVMVIHVHEEVEILVAPQCQLLLDYLTGQNMTKPRNIVPKPSRKYHWLNDADEIYRALTDAVEQGSNVVKSEEAAIQSRILAFKEGQRSTVLEGEKTKAQKASQPKKTAKYENSVAKTKALTPPRPKNATKYKNAVAPKMLCEPTAAVIRVPEKKKRWAQIATETWFLTASLACTTQATLKLSELLGN</sequence>